<comment type="caution">
    <text evidence="1">The sequence shown here is derived from an EMBL/GenBank/DDBJ whole genome shotgun (WGS) entry which is preliminary data.</text>
</comment>
<dbReference type="PANTHER" id="PTHR37943:SF1">
    <property type="entry name" value="PROTEIN VES"/>
    <property type="match status" value="1"/>
</dbReference>
<keyword evidence="2" id="KW-1185">Reference proteome</keyword>
<dbReference type="CDD" id="cd20293">
    <property type="entry name" value="cupin_HutD_N"/>
    <property type="match status" value="1"/>
</dbReference>
<reference evidence="1 2" key="1">
    <citation type="submission" date="2023-09" db="EMBL/GenBank/DDBJ databases">
        <title>Whole genome shotgun sequencing (WGS) of Bosea sp. ZW T0_25, isolated from stored onions (Allium cepa).</title>
        <authorList>
            <person name="Stoll D.A."/>
            <person name="Huch M."/>
        </authorList>
    </citation>
    <scope>NUCLEOTIDE SEQUENCE [LARGE SCALE GENOMIC DNA]</scope>
    <source>
        <strain evidence="1 2">ZW T0_25</strain>
    </source>
</reference>
<organism evidence="1 2">
    <name type="scientific">Bosea rubneri</name>
    <dbReference type="NCBI Taxonomy" id="3075434"/>
    <lineage>
        <taxon>Bacteria</taxon>
        <taxon>Pseudomonadati</taxon>
        <taxon>Pseudomonadota</taxon>
        <taxon>Alphaproteobacteria</taxon>
        <taxon>Hyphomicrobiales</taxon>
        <taxon>Boseaceae</taxon>
        <taxon>Bosea</taxon>
    </lineage>
</organism>
<accession>A0ABU3S6B4</accession>
<dbReference type="RefSeq" id="WP_316018193.1">
    <property type="nucleotide sequence ID" value="NZ_JAWDID010000012.1"/>
</dbReference>
<dbReference type="PANTHER" id="PTHR37943">
    <property type="entry name" value="PROTEIN VES"/>
    <property type="match status" value="1"/>
</dbReference>
<dbReference type="InterPro" id="IPR014710">
    <property type="entry name" value="RmlC-like_jellyroll"/>
</dbReference>
<sequence>MRIIRAADCLVMPWKNGGGTTTEIAVAPEGASLDNFDWRISMAHVGQDGPFSSFPGIDRTLSVLTGSGITLAFGDGERVRLDRSSAPYPFAADRAVDGVLVDGPIDDLNVMSRRGRWRHRVERLSGAGVLTAAEGLLMLVARKGDWLVNGAALPAGDNAILEASGHVELVVRGNEAELYAVWLTMKTRGTLS</sequence>
<dbReference type="SUPFAM" id="SSF51182">
    <property type="entry name" value="RmlC-like cupins"/>
    <property type="match status" value="1"/>
</dbReference>
<name>A0ABU3S6B4_9HYPH</name>
<evidence type="ECO:0000313" key="2">
    <source>
        <dbReference type="Proteomes" id="UP001254257"/>
    </source>
</evidence>
<gene>
    <name evidence="1" type="ORF">RKE40_10535</name>
</gene>
<dbReference type="Proteomes" id="UP001254257">
    <property type="component" value="Unassembled WGS sequence"/>
</dbReference>
<dbReference type="Gene3D" id="2.60.120.10">
    <property type="entry name" value="Jelly Rolls"/>
    <property type="match status" value="1"/>
</dbReference>
<dbReference type="Pfam" id="PF05962">
    <property type="entry name" value="HutD"/>
    <property type="match status" value="1"/>
</dbReference>
<proteinExistence type="predicted"/>
<protein>
    <submittedName>
        <fullName evidence="1">HutD family protein</fullName>
    </submittedName>
</protein>
<evidence type="ECO:0000313" key="1">
    <source>
        <dbReference type="EMBL" id="MDU0340322.1"/>
    </source>
</evidence>
<dbReference type="EMBL" id="JAWDID010000012">
    <property type="protein sequence ID" value="MDU0340322.1"/>
    <property type="molecule type" value="Genomic_DNA"/>
</dbReference>
<dbReference type="InterPro" id="IPR011051">
    <property type="entry name" value="RmlC_Cupin_sf"/>
</dbReference>
<dbReference type="InterPro" id="IPR010282">
    <property type="entry name" value="Uncharacterised_HutD/Ves"/>
</dbReference>